<name>A0A9W9FD21_9EURO</name>
<keyword evidence="4" id="KW-1185">Reference proteome</keyword>
<sequence>MGIGGVVLRFCSLAIRVLQFLASAVILGIFSYYLAILARHDLHIATWLKAVEGLAGAGTLYGLLGIIFVCCLGGVSFFAFLGVVLDVCFTGAMIAIAVLTRKGVDQCTGTVDTPLGTGNASDDSQANLSFGMACKLEKVTFAVAIIGVFLFLISILFQILLARHHKREKRFGPSPANGYTSGSRRRWWRRNKASADTGADALPGHPTPSDVEMDGEPKNEKNWFGSWGRKNNTTAPAANGSGAVQNGYGYGNSAYTGNI</sequence>
<keyword evidence="2" id="KW-1133">Transmembrane helix</keyword>
<gene>
    <name evidence="3" type="ORF">N7532_004933</name>
</gene>
<feature type="transmembrane region" description="Helical" evidence="2">
    <location>
        <begin position="20"/>
        <end position="38"/>
    </location>
</feature>
<keyword evidence="2" id="KW-0472">Membrane</keyword>
<dbReference type="Proteomes" id="UP001149074">
    <property type="component" value="Unassembled WGS sequence"/>
</dbReference>
<accession>A0A9W9FD21</accession>
<proteinExistence type="predicted"/>
<protein>
    <recommendedName>
        <fullName evidence="5">MARVEL domain-containing protein</fullName>
    </recommendedName>
</protein>
<keyword evidence="2" id="KW-0812">Transmembrane</keyword>
<dbReference type="AlphaFoldDB" id="A0A9W9FD21"/>
<dbReference type="GeneID" id="81356406"/>
<evidence type="ECO:0000256" key="2">
    <source>
        <dbReference type="SAM" id="Phobius"/>
    </source>
</evidence>
<dbReference type="RefSeq" id="XP_056473586.1">
    <property type="nucleotide sequence ID" value="XM_056617427.1"/>
</dbReference>
<comment type="caution">
    <text evidence="3">The sequence shown here is derived from an EMBL/GenBank/DDBJ whole genome shotgun (WGS) entry which is preliminary data.</text>
</comment>
<dbReference type="EMBL" id="JAPQKI010000005">
    <property type="protein sequence ID" value="KAJ5097932.1"/>
    <property type="molecule type" value="Genomic_DNA"/>
</dbReference>
<evidence type="ECO:0000313" key="4">
    <source>
        <dbReference type="Proteomes" id="UP001149074"/>
    </source>
</evidence>
<evidence type="ECO:0008006" key="5">
    <source>
        <dbReference type="Google" id="ProtNLM"/>
    </source>
</evidence>
<evidence type="ECO:0000313" key="3">
    <source>
        <dbReference type="EMBL" id="KAJ5097932.1"/>
    </source>
</evidence>
<feature type="transmembrane region" description="Helical" evidence="2">
    <location>
        <begin position="59"/>
        <end position="85"/>
    </location>
</feature>
<feature type="transmembrane region" description="Helical" evidence="2">
    <location>
        <begin position="139"/>
        <end position="161"/>
    </location>
</feature>
<organism evidence="3 4">
    <name type="scientific">Penicillium argentinense</name>
    <dbReference type="NCBI Taxonomy" id="1131581"/>
    <lineage>
        <taxon>Eukaryota</taxon>
        <taxon>Fungi</taxon>
        <taxon>Dikarya</taxon>
        <taxon>Ascomycota</taxon>
        <taxon>Pezizomycotina</taxon>
        <taxon>Eurotiomycetes</taxon>
        <taxon>Eurotiomycetidae</taxon>
        <taxon>Eurotiales</taxon>
        <taxon>Aspergillaceae</taxon>
        <taxon>Penicillium</taxon>
    </lineage>
</organism>
<feature type="region of interest" description="Disordered" evidence="1">
    <location>
        <begin position="193"/>
        <end position="218"/>
    </location>
</feature>
<dbReference type="OrthoDB" id="5342507at2759"/>
<reference evidence="3" key="2">
    <citation type="journal article" date="2023" name="IMA Fungus">
        <title>Comparative genomic study of the Penicillium genus elucidates a diverse pangenome and 15 lateral gene transfer events.</title>
        <authorList>
            <person name="Petersen C."/>
            <person name="Sorensen T."/>
            <person name="Nielsen M.R."/>
            <person name="Sondergaard T.E."/>
            <person name="Sorensen J.L."/>
            <person name="Fitzpatrick D.A."/>
            <person name="Frisvad J.C."/>
            <person name="Nielsen K.L."/>
        </authorList>
    </citation>
    <scope>NUCLEOTIDE SEQUENCE</scope>
    <source>
        <strain evidence="3">IBT 30761</strain>
    </source>
</reference>
<reference evidence="3" key="1">
    <citation type="submission" date="2022-11" db="EMBL/GenBank/DDBJ databases">
        <authorList>
            <person name="Petersen C."/>
        </authorList>
    </citation>
    <scope>NUCLEOTIDE SEQUENCE</scope>
    <source>
        <strain evidence="3">IBT 30761</strain>
    </source>
</reference>
<evidence type="ECO:0000256" key="1">
    <source>
        <dbReference type="SAM" id="MobiDB-lite"/>
    </source>
</evidence>